<dbReference type="Gene3D" id="1.20.120.530">
    <property type="entry name" value="GntR ligand-binding domain-like"/>
    <property type="match status" value="1"/>
</dbReference>
<dbReference type="PANTHER" id="PTHR43537:SF24">
    <property type="entry name" value="GLUCONATE OPERON TRANSCRIPTIONAL REPRESSOR"/>
    <property type="match status" value="1"/>
</dbReference>
<dbReference type="GO" id="GO:0003700">
    <property type="term" value="F:DNA-binding transcription factor activity"/>
    <property type="evidence" value="ECO:0007669"/>
    <property type="project" value="InterPro"/>
</dbReference>
<dbReference type="Pfam" id="PF07729">
    <property type="entry name" value="FCD"/>
    <property type="match status" value="1"/>
</dbReference>
<evidence type="ECO:0000256" key="3">
    <source>
        <dbReference type="ARBA" id="ARBA00023163"/>
    </source>
</evidence>
<evidence type="ECO:0000313" key="5">
    <source>
        <dbReference type="EMBL" id="SBT24865.1"/>
    </source>
</evidence>
<dbReference type="CDD" id="cd07377">
    <property type="entry name" value="WHTH_GntR"/>
    <property type="match status" value="1"/>
</dbReference>
<dbReference type="GO" id="GO:0003677">
    <property type="term" value="F:DNA binding"/>
    <property type="evidence" value="ECO:0007669"/>
    <property type="project" value="UniProtKB-KW"/>
</dbReference>
<gene>
    <name evidence="5" type="ORF">ODI_02936</name>
    <name evidence="6" type="ORF">ODI_R2862</name>
</gene>
<accession>A0A1C3K0C9</accession>
<dbReference type="Proteomes" id="UP000078558">
    <property type="component" value="Chromosome I"/>
</dbReference>
<evidence type="ECO:0000256" key="1">
    <source>
        <dbReference type="ARBA" id="ARBA00023015"/>
    </source>
</evidence>
<dbReference type="InterPro" id="IPR011711">
    <property type="entry name" value="GntR_C"/>
</dbReference>
<dbReference type="SMART" id="SM00895">
    <property type="entry name" value="FCD"/>
    <property type="match status" value="1"/>
</dbReference>
<dbReference type="SMART" id="SM00345">
    <property type="entry name" value="HTH_GNTR"/>
    <property type="match status" value="1"/>
</dbReference>
<evidence type="ECO:0000313" key="6">
    <source>
        <dbReference type="EMBL" id="SOE50644.1"/>
    </source>
</evidence>
<dbReference type="PROSITE" id="PS50949">
    <property type="entry name" value="HTH_GNTR"/>
    <property type="match status" value="1"/>
</dbReference>
<keyword evidence="7" id="KW-1185">Reference proteome</keyword>
<keyword evidence="1" id="KW-0805">Transcription regulation</keyword>
<proteinExistence type="predicted"/>
<dbReference type="KEGG" id="odi:ODI_R2862"/>
<dbReference type="Pfam" id="PF00392">
    <property type="entry name" value="GntR"/>
    <property type="match status" value="1"/>
</dbReference>
<dbReference type="RefSeq" id="WP_067751688.1">
    <property type="nucleotide sequence ID" value="NZ_LT907988.1"/>
</dbReference>
<dbReference type="SUPFAM" id="SSF46785">
    <property type="entry name" value="Winged helix' DNA-binding domain"/>
    <property type="match status" value="1"/>
</dbReference>
<protein>
    <submittedName>
        <fullName evidence="5">Transcriptional regulator, GntR family</fullName>
    </submittedName>
</protein>
<evidence type="ECO:0000256" key="2">
    <source>
        <dbReference type="ARBA" id="ARBA00023125"/>
    </source>
</evidence>
<dbReference type="InterPro" id="IPR008920">
    <property type="entry name" value="TF_FadR/GntR_C"/>
</dbReference>
<sequence length="236" mass="25555">MPPELLTPDTATPAAPSKRTQVAEQLRQAMLSGTLLPGTRLIEREICALTQASRPLVREAILQLEMEGFVYSTPNRGSVVATLTAEEAANIYQVRGVLEGLAARNFIVLASAAERAALREAMDLLRARIEAADVPGQLAAINLFYDRLLAGCGNATLAETLRLMHGRISRLRATSIKSPGRIHQSHQEMLAIVAAIEANDEEAAWRACVRHMEITASVALKVISRMQPQAASGARR</sequence>
<evidence type="ECO:0000313" key="7">
    <source>
        <dbReference type="Proteomes" id="UP000078558"/>
    </source>
</evidence>
<keyword evidence="2" id="KW-0238">DNA-binding</keyword>
<dbReference type="OrthoDB" id="8680857at2"/>
<name>A0A1C3K0C9_9BURK</name>
<dbReference type="SUPFAM" id="SSF48008">
    <property type="entry name" value="GntR ligand-binding domain-like"/>
    <property type="match status" value="1"/>
</dbReference>
<keyword evidence="3" id="KW-0804">Transcription</keyword>
<dbReference type="EMBL" id="FLRC01000011">
    <property type="protein sequence ID" value="SBT24865.1"/>
    <property type="molecule type" value="Genomic_DNA"/>
</dbReference>
<dbReference type="InterPro" id="IPR036390">
    <property type="entry name" value="WH_DNA-bd_sf"/>
</dbReference>
<dbReference type="PANTHER" id="PTHR43537">
    <property type="entry name" value="TRANSCRIPTIONAL REGULATOR, GNTR FAMILY"/>
    <property type="match status" value="1"/>
</dbReference>
<reference evidence="5 7" key="1">
    <citation type="submission" date="2016-06" db="EMBL/GenBank/DDBJ databases">
        <authorList>
            <person name="Kjaerup R.B."/>
            <person name="Dalgaard T.S."/>
            <person name="Juul-Madsen H.R."/>
        </authorList>
    </citation>
    <scope>NUCLEOTIDE SEQUENCE [LARGE SCALE GENOMIC DNA]</scope>
    <source>
        <strain evidence="5">Orrdi1</strain>
    </source>
</reference>
<organism evidence="5 7">
    <name type="scientific">Orrella dioscoreae</name>
    <dbReference type="NCBI Taxonomy" id="1851544"/>
    <lineage>
        <taxon>Bacteria</taxon>
        <taxon>Pseudomonadati</taxon>
        <taxon>Pseudomonadota</taxon>
        <taxon>Betaproteobacteria</taxon>
        <taxon>Burkholderiales</taxon>
        <taxon>Alcaligenaceae</taxon>
        <taxon>Orrella</taxon>
    </lineage>
</organism>
<dbReference type="EMBL" id="LT907988">
    <property type="protein sequence ID" value="SOE50644.1"/>
    <property type="molecule type" value="Genomic_DNA"/>
</dbReference>
<dbReference type="InterPro" id="IPR036388">
    <property type="entry name" value="WH-like_DNA-bd_sf"/>
</dbReference>
<dbReference type="InterPro" id="IPR000524">
    <property type="entry name" value="Tscrpt_reg_HTH_GntR"/>
</dbReference>
<feature type="domain" description="HTH gntR-type" evidence="4">
    <location>
        <begin position="16"/>
        <end position="83"/>
    </location>
</feature>
<dbReference type="AlphaFoldDB" id="A0A1C3K0C9"/>
<dbReference type="Gene3D" id="1.10.10.10">
    <property type="entry name" value="Winged helix-like DNA-binding domain superfamily/Winged helix DNA-binding domain"/>
    <property type="match status" value="1"/>
</dbReference>
<evidence type="ECO:0000259" key="4">
    <source>
        <dbReference type="PROSITE" id="PS50949"/>
    </source>
</evidence>
<reference evidence="6 7" key="2">
    <citation type="submission" date="2017-08" db="EMBL/GenBank/DDBJ databases">
        <authorList>
            <person name="de Groot N.N."/>
        </authorList>
    </citation>
    <scope>NUCLEOTIDE SEQUENCE [LARGE SCALE GENOMIC DNA]</scope>
    <source>
        <strain evidence="6">Orrdi1</strain>
    </source>
</reference>
<dbReference type="STRING" id="1851544.ODI_02936"/>